<dbReference type="GO" id="GO:0005840">
    <property type="term" value="C:ribosome"/>
    <property type="evidence" value="ECO:0007669"/>
    <property type="project" value="UniProtKB-KW"/>
</dbReference>
<dbReference type="GO" id="GO:1990904">
    <property type="term" value="C:ribonucleoprotein complex"/>
    <property type="evidence" value="ECO:0007669"/>
    <property type="project" value="UniProtKB-KW"/>
</dbReference>
<dbReference type="Pfam" id="PF01281">
    <property type="entry name" value="Ribosomal_L9_N"/>
    <property type="match status" value="1"/>
</dbReference>
<evidence type="ECO:0000256" key="6">
    <source>
        <dbReference type="ARBA" id="ARBA00035427"/>
    </source>
</evidence>
<dbReference type="HAMAP" id="MF_00503">
    <property type="entry name" value="Ribosomal_bL9"/>
    <property type="match status" value="1"/>
</dbReference>
<dbReference type="InterPro" id="IPR020070">
    <property type="entry name" value="Ribosomal_bL9_N"/>
</dbReference>
<dbReference type="InterPro" id="IPR020594">
    <property type="entry name" value="Ribosomal_bL9_bac/chp"/>
</dbReference>
<dbReference type="Gene3D" id="3.40.5.10">
    <property type="entry name" value="Ribosomal protein L9, N-terminal domain"/>
    <property type="match status" value="1"/>
</dbReference>
<organism evidence="9">
    <name type="scientific">Hypnea pannosa</name>
    <dbReference type="NCBI Taxonomy" id="105607"/>
    <lineage>
        <taxon>Eukaryota</taxon>
        <taxon>Rhodophyta</taxon>
        <taxon>Florideophyceae</taxon>
        <taxon>Rhodymeniophycidae</taxon>
        <taxon>Gigartinales</taxon>
        <taxon>Hypneaceae</taxon>
        <taxon>Hypnea</taxon>
    </lineage>
</organism>
<dbReference type="EMBL" id="MK814680">
    <property type="protein sequence ID" value="QCI07202.1"/>
    <property type="molecule type" value="Genomic_DNA"/>
</dbReference>
<name>A0A4D6WVR3_9FLOR</name>
<keyword evidence="9" id="KW-0934">Plastid</keyword>
<dbReference type="GO" id="GO:0019843">
    <property type="term" value="F:rRNA binding"/>
    <property type="evidence" value="ECO:0007669"/>
    <property type="project" value="UniProtKB-KW"/>
</dbReference>
<dbReference type="Gene3D" id="3.10.430.100">
    <property type="entry name" value="Ribosomal protein L9, C-terminal domain"/>
    <property type="match status" value="1"/>
</dbReference>
<evidence type="ECO:0000256" key="3">
    <source>
        <dbReference type="ARBA" id="ARBA00022884"/>
    </source>
</evidence>
<dbReference type="SUPFAM" id="SSF55653">
    <property type="entry name" value="Ribosomal protein L9 C-domain"/>
    <property type="match status" value="1"/>
</dbReference>
<protein>
    <recommendedName>
        <fullName evidence="6">50S ribosomal protein L9, chloroplastic</fullName>
    </recommendedName>
</protein>
<dbReference type="Pfam" id="PF03948">
    <property type="entry name" value="Ribosomal_L9_C"/>
    <property type="match status" value="1"/>
</dbReference>
<evidence type="ECO:0000256" key="4">
    <source>
        <dbReference type="ARBA" id="ARBA00022980"/>
    </source>
</evidence>
<dbReference type="AlphaFoldDB" id="A0A4D6WVR3"/>
<feature type="domain" description="Ribosomal protein L9" evidence="7">
    <location>
        <begin position="17"/>
        <end position="50"/>
    </location>
</feature>
<comment type="similarity">
    <text evidence="1">Belongs to the bacterial ribosomal protein bL9 family.</text>
</comment>
<dbReference type="InterPro" id="IPR000244">
    <property type="entry name" value="Ribosomal_bL9"/>
</dbReference>
<dbReference type="InterPro" id="IPR036791">
    <property type="entry name" value="Ribosomal_bL9_C_sf"/>
</dbReference>
<evidence type="ECO:0000259" key="7">
    <source>
        <dbReference type="Pfam" id="PF01281"/>
    </source>
</evidence>
<reference evidence="9" key="1">
    <citation type="journal article" date="2019" name="Mol. Phylogenet. Evol.">
        <title>Morphological evolution and classification of the red algal order Ceramiales inferred using plastid phylogenomics.</title>
        <authorList>
            <person name="Diaz-Tapia P."/>
            <person name="Pasella M.M."/>
            <person name="Verbruggen H."/>
            <person name="Maggs C.A."/>
        </authorList>
    </citation>
    <scope>NUCLEOTIDE SEQUENCE</scope>
    <source>
        <strain evidence="9">HV05551</strain>
    </source>
</reference>
<keyword evidence="5" id="KW-0687">Ribonucleoprotein</keyword>
<reference evidence="9" key="2">
    <citation type="submission" date="2019-04" db="EMBL/GenBank/DDBJ databases">
        <authorList>
            <person name="Pasella M."/>
        </authorList>
    </citation>
    <scope>NUCLEOTIDE SEQUENCE</scope>
    <source>
        <strain evidence="9">HV05551</strain>
    </source>
</reference>
<dbReference type="SUPFAM" id="SSF55658">
    <property type="entry name" value="L9 N-domain-like"/>
    <property type="match status" value="1"/>
</dbReference>
<feature type="domain" description="Large ribosomal subunit protein bL9 C-terminal" evidence="8">
    <location>
        <begin position="76"/>
        <end position="149"/>
    </location>
</feature>
<dbReference type="GO" id="GO:0006412">
    <property type="term" value="P:translation"/>
    <property type="evidence" value="ECO:0007669"/>
    <property type="project" value="InterPro"/>
</dbReference>
<accession>A0A4D6WVR3</accession>
<evidence type="ECO:0000256" key="5">
    <source>
        <dbReference type="ARBA" id="ARBA00023274"/>
    </source>
</evidence>
<evidence type="ECO:0000313" key="9">
    <source>
        <dbReference type="EMBL" id="QCI07202.1"/>
    </source>
</evidence>
<dbReference type="InterPro" id="IPR036935">
    <property type="entry name" value="Ribosomal_bL9_N_sf"/>
</dbReference>
<dbReference type="NCBIfam" id="TIGR00158">
    <property type="entry name" value="L9"/>
    <property type="match status" value="1"/>
</dbReference>
<keyword evidence="4 9" id="KW-0689">Ribosomal protein</keyword>
<dbReference type="InterPro" id="IPR009027">
    <property type="entry name" value="Ribosomal_bL9/RNase_H1_N"/>
</dbReference>
<dbReference type="PANTHER" id="PTHR21368">
    <property type="entry name" value="50S RIBOSOMAL PROTEIN L9"/>
    <property type="match status" value="1"/>
</dbReference>
<dbReference type="InterPro" id="IPR020069">
    <property type="entry name" value="Ribosomal_bL9_C"/>
</dbReference>
<evidence type="ECO:0000259" key="8">
    <source>
        <dbReference type="Pfam" id="PF03948"/>
    </source>
</evidence>
<evidence type="ECO:0000256" key="2">
    <source>
        <dbReference type="ARBA" id="ARBA00022730"/>
    </source>
</evidence>
<keyword evidence="3" id="KW-0694">RNA-binding</keyword>
<sequence length="161" mass="19002">MSKKITLILKNEKDRNQQNQIIHVTRGYALNYLIPKNMAEIATSGKLKHVNMLEQRKKQKIQMNTKKANITLKYLEKINKITIKKKHGSKMQIFGQINEKEILKKIFECTGYTLNKKQINIPNIKNIGKYQMKIKLLHNIETYFTLNIVPEIVENNIYFIK</sequence>
<dbReference type="GO" id="GO:0003735">
    <property type="term" value="F:structural constituent of ribosome"/>
    <property type="evidence" value="ECO:0007669"/>
    <property type="project" value="InterPro"/>
</dbReference>
<keyword evidence="2" id="KW-0699">rRNA-binding</keyword>
<proteinExistence type="inferred from homology"/>
<geneLocation type="plastid" evidence="9"/>
<gene>
    <name evidence="9" type="primary">rpl9</name>
</gene>
<evidence type="ECO:0000256" key="1">
    <source>
        <dbReference type="ARBA" id="ARBA00010605"/>
    </source>
</evidence>